<dbReference type="GO" id="GO:0016020">
    <property type="term" value="C:membrane"/>
    <property type="evidence" value="ECO:0007669"/>
    <property type="project" value="UniProtKB-SubCell"/>
</dbReference>
<accession>A0AA39WLC2</accession>
<gene>
    <name evidence="9" type="ORF">B0T14DRAFT_271952</name>
</gene>
<comment type="similarity">
    <text evidence="5">Belongs to the SAT4 family.</text>
</comment>
<keyword evidence="2 7" id="KW-0812">Transmembrane</keyword>
<dbReference type="Proteomes" id="UP001175000">
    <property type="component" value="Unassembled WGS sequence"/>
</dbReference>
<comment type="caution">
    <text evidence="9">The sequence shown here is derived from an EMBL/GenBank/DDBJ whole genome shotgun (WGS) entry which is preliminary data.</text>
</comment>
<evidence type="ECO:0000256" key="7">
    <source>
        <dbReference type="SAM" id="Phobius"/>
    </source>
</evidence>
<dbReference type="InterPro" id="IPR049326">
    <property type="entry name" value="Rhodopsin_dom_fungi"/>
</dbReference>
<feature type="transmembrane region" description="Helical" evidence="7">
    <location>
        <begin position="125"/>
        <end position="154"/>
    </location>
</feature>
<feature type="domain" description="Rhodopsin" evidence="8">
    <location>
        <begin position="31"/>
        <end position="267"/>
    </location>
</feature>
<keyword evidence="3 7" id="KW-1133">Transmembrane helix</keyword>
<evidence type="ECO:0000256" key="3">
    <source>
        <dbReference type="ARBA" id="ARBA00022989"/>
    </source>
</evidence>
<dbReference type="Pfam" id="PF20684">
    <property type="entry name" value="Fung_rhodopsin"/>
    <property type="match status" value="1"/>
</dbReference>
<feature type="transmembrane region" description="Helical" evidence="7">
    <location>
        <begin position="12"/>
        <end position="34"/>
    </location>
</feature>
<comment type="subcellular location">
    <subcellularLocation>
        <location evidence="1">Membrane</location>
        <topology evidence="1">Multi-pass membrane protein</topology>
    </subcellularLocation>
</comment>
<feature type="transmembrane region" description="Helical" evidence="7">
    <location>
        <begin position="239"/>
        <end position="262"/>
    </location>
</feature>
<sequence>MTVTPADDDRAAAPIAVGLVTLVLTSTVVILRFISRGYILRVLSLTDAAIAFSLLLSIAYTGFMVVQIRVGYGIHQWEMSLERLALYFKMVYSVVILYGVAVMVTKVSILLLFLDVFHSTRLRRFAWFILGVVGVHGTWITLSNVFFCIPIKAFWDFTISRDRCFEPIKWFIEMWIHIALDFVIFLLPLPVIRSMTLQRRQKMWLYFVFSLGFMVCLVASIRLYYMYHMVISDDPTYDSMVLIILCFIELNLSIAIPCLITLKPLVDRVFPGFLLQKDTSIQLADGSPARPDSRYPPTISSPLPRPPRRDLEMDEG</sequence>
<feature type="transmembrane region" description="Helical" evidence="7">
    <location>
        <begin position="204"/>
        <end position="227"/>
    </location>
</feature>
<evidence type="ECO:0000256" key="4">
    <source>
        <dbReference type="ARBA" id="ARBA00023136"/>
    </source>
</evidence>
<reference evidence="9" key="1">
    <citation type="submission" date="2023-06" db="EMBL/GenBank/DDBJ databases">
        <title>Genome-scale phylogeny and comparative genomics of the fungal order Sordariales.</title>
        <authorList>
            <consortium name="Lawrence Berkeley National Laboratory"/>
            <person name="Hensen N."/>
            <person name="Bonometti L."/>
            <person name="Westerberg I."/>
            <person name="Brannstrom I.O."/>
            <person name="Guillou S."/>
            <person name="Cros-Aarteil S."/>
            <person name="Calhoun S."/>
            <person name="Haridas S."/>
            <person name="Kuo A."/>
            <person name="Mondo S."/>
            <person name="Pangilinan J."/>
            <person name="Riley R."/>
            <person name="Labutti K."/>
            <person name="Andreopoulos B."/>
            <person name="Lipzen A."/>
            <person name="Chen C."/>
            <person name="Yanf M."/>
            <person name="Daum C."/>
            <person name="Ng V."/>
            <person name="Clum A."/>
            <person name="Steindorff A."/>
            <person name="Ohm R."/>
            <person name="Martin F."/>
            <person name="Silar P."/>
            <person name="Natvig D."/>
            <person name="Lalanne C."/>
            <person name="Gautier V."/>
            <person name="Ament-Velasquez S.L."/>
            <person name="Kruys A."/>
            <person name="Hutchinson M.I."/>
            <person name="Powell A.J."/>
            <person name="Barry K."/>
            <person name="Miller A.N."/>
            <person name="Grigoriev I.V."/>
            <person name="Debuchy R."/>
            <person name="Gladieux P."/>
            <person name="Thoren M.H."/>
            <person name="Johannesson H."/>
        </authorList>
    </citation>
    <scope>NUCLEOTIDE SEQUENCE</scope>
    <source>
        <strain evidence="9">CBS 606.72</strain>
    </source>
</reference>
<keyword evidence="10" id="KW-1185">Reference proteome</keyword>
<feature type="region of interest" description="Disordered" evidence="6">
    <location>
        <begin position="284"/>
        <end position="316"/>
    </location>
</feature>
<feature type="transmembrane region" description="Helical" evidence="7">
    <location>
        <begin position="174"/>
        <end position="192"/>
    </location>
</feature>
<organism evidence="9 10">
    <name type="scientific">Immersiella caudata</name>
    <dbReference type="NCBI Taxonomy" id="314043"/>
    <lineage>
        <taxon>Eukaryota</taxon>
        <taxon>Fungi</taxon>
        <taxon>Dikarya</taxon>
        <taxon>Ascomycota</taxon>
        <taxon>Pezizomycotina</taxon>
        <taxon>Sordariomycetes</taxon>
        <taxon>Sordariomycetidae</taxon>
        <taxon>Sordariales</taxon>
        <taxon>Lasiosphaeriaceae</taxon>
        <taxon>Immersiella</taxon>
    </lineage>
</organism>
<evidence type="ECO:0000256" key="2">
    <source>
        <dbReference type="ARBA" id="ARBA00022692"/>
    </source>
</evidence>
<evidence type="ECO:0000313" key="10">
    <source>
        <dbReference type="Proteomes" id="UP001175000"/>
    </source>
</evidence>
<protein>
    <recommendedName>
        <fullName evidence="8">Rhodopsin domain-containing protein</fullName>
    </recommendedName>
</protein>
<dbReference type="PANTHER" id="PTHR33048:SF47">
    <property type="entry name" value="INTEGRAL MEMBRANE PROTEIN-RELATED"/>
    <property type="match status" value="1"/>
</dbReference>
<feature type="transmembrane region" description="Helical" evidence="7">
    <location>
        <begin position="90"/>
        <end position="113"/>
    </location>
</feature>
<proteinExistence type="inferred from homology"/>
<dbReference type="AlphaFoldDB" id="A0AA39WLC2"/>
<evidence type="ECO:0000256" key="1">
    <source>
        <dbReference type="ARBA" id="ARBA00004141"/>
    </source>
</evidence>
<evidence type="ECO:0000256" key="6">
    <source>
        <dbReference type="SAM" id="MobiDB-lite"/>
    </source>
</evidence>
<evidence type="ECO:0000256" key="5">
    <source>
        <dbReference type="ARBA" id="ARBA00038359"/>
    </source>
</evidence>
<dbReference type="InterPro" id="IPR052337">
    <property type="entry name" value="SAT4-like"/>
</dbReference>
<dbReference type="PANTHER" id="PTHR33048">
    <property type="entry name" value="PTH11-LIKE INTEGRAL MEMBRANE PROTEIN (AFU_ORTHOLOGUE AFUA_5G11245)"/>
    <property type="match status" value="1"/>
</dbReference>
<evidence type="ECO:0000259" key="8">
    <source>
        <dbReference type="Pfam" id="PF20684"/>
    </source>
</evidence>
<feature type="transmembrane region" description="Helical" evidence="7">
    <location>
        <begin position="46"/>
        <end position="70"/>
    </location>
</feature>
<feature type="compositionally biased region" description="Basic and acidic residues" evidence="6">
    <location>
        <begin position="307"/>
        <end position="316"/>
    </location>
</feature>
<name>A0AA39WLC2_9PEZI</name>
<keyword evidence="4 7" id="KW-0472">Membrane</keyword>
<dbReference type="EMBL" id="JAULSU010000005">
    <property type="protein sequence ID" value="KAK0617531.1"/>
    <property type="molecule type" value="Genomic_DNA"/>
</dbReference>
<evidence type="ECO:0000313" key="9">
    <source>
        <dbReference type="EMBL" id="KAK0617531.1"/>
    </source>
</evidence>